<keyword evidence="6 7" id="KW-0472">Membrane</keyword>
<keyword evidence="5 7" id="KW-1133">Transmembrane helix</keyword>
<evidence type="ECO:0000313" key="9">
    <source>
        <dbReference type="Proteomes" id="UP000235145"/>
    </source>
</evidence>
<keyword evidence="9" id="KW-1185">Reference proteome</keyword>
<evidence type="ECO:0000256" key="6">
    <source>
        <dbReference type="ARBA" id="ARBA00023136"/>
    </source>
</evidence>
<dbReference type="Pfam" id="PF01758">
    <property type="entry name" value="SBF"/>
    <property type="match status" value="1"/>
</dbReference>
<feature type="transmembrane region" description="Helical" evidence="7">
    <location>
        <begin position="310"/>
        <end position="334"/>
    </location>
</feature>
<comment type="similarity">
    <text evidence="3">Belongs to the bile acid:sodium symporter (BASS) (TC 2.A.28) family.</text>
</comment>
<comment type="subcellular location">
    <subcellularLocation>
        <location evidence="2">Membrane</location>
        <topology evidence="2">Multi-pass membrane protein</topology>
    </subcellularLocation>
    <subcellularLocation>
        <location evidence="1">Plastid</location>
        <location evidence="1">Chloroplast envelope</location>
    </subcellularLocation>
</comment>
<evidence type="ECO:0000256" key="5">
    <source>
        <dbReference type="ARBA" id="ARBA00022989"/>
    </source>
</evidence>
<proteinExistence type="inferred from homology"/>
<feature type="transmembrane region" description="Helical" evidence="7">
    <location>
        <begin position="89"/>
        <end position="107"/>
    </location>
</feature>
<feature type="transmembrane region" description="Helical" evidence="7">
    <location>
        <begin position="212"/>
        <end position="236"/>
    </location>
</feature>
<dbReference type="Proteomes" id="UP000235145">
    <property type="component" value="Unassembled WGS sequence"/>
</dbReference>
<protein>
    <submittedName>
        <fullName evidence="8">Uncharacterized protein</fullName>
    </submittedName>
</protein>
<feature type="transmembrane region" description="Helical" evidence="7">
    <location>
        <begin position="248"/>
        <end position="269"/>
    </location>
</feature>
<dbReference type="InterPro" id="IPR002657">
    <property type="entry name" value="BilAc:Na_symport/Acr3"/>
</dbReference>
<dbReference type="EMBL" id="NBSK02000006">
    <property type="protein sequence ID" value="KAJ0199853.1"/>
    <property type="molecule type" value="Genomic_DNA"/>
</dbReference>
<dbReference type="InterPro" id="IPR038770">
    <property type="entry name" value="Na+/solute_symporter_sf"/>
</dbReference>
<reference evidence="8 9" key="1">
    <citation type="journal article" date="2017" name="Nat. Commun.">
        <title>Genome assembly with in vitro proximity ligation data and whole-genome triplication in lettuce.</title>
        <authorList>
            <person name="Reyes-Chin-Wo S."/>
            <person name="Wang Z."/>
            <person name="Yang X."/>
            <person name="Kozik A."/>
            <person name="Arikit S."/>
            <person name="Song C."/>
            <person name="Xia L."/>
            <person name="Froenicke L."/>
            <person name="Lavelle D.O."/>
            <person name="Truco M.J."/>
            <person name="Xia R."/>
            <person name="Zhu S."/>
            <person name="Xu C."/>
            <person name="Xu H."/>
            <person name="Xu X."/>
            <person name="Cox K."/>
            <person name="Korf I."/>
            <person name="Meyers B.C."/>
            <person name="Michelmore R.W."/>
        </authorList>
    </citation>
    <scope>NUCLEOTIDE SEQUENCE [LARGE SCALE GENOMIC DNA]</scope>
    <source>
        <strain evidence="9">cv. Salinas</strain>
        <tissue evidence="8">Seedlings</tissue>
    </source>
</reference>
<accession>A0A9R1V7S2</accession>
<evidence type="ECO:0000256" key="3">
    <source>
        <dbReference type="ARBA" id="ARBA00006528"/>
    </source>
</evidence>
<name>A0A9R1V7S2_LACSA</name>
<dbReference type="Gene3D" id="1.20.1530.20">
    <property type="match status" value="1"/>
</dbReference>
<dbReference type="PANTHER" id="PTHR10361:SF63">
    <property type="entry name" value="BILE ACID:SODIUM SYMPORTER_ARSENICAL RESISTANCE PROTEIN ACR3"/>
    <property type="match status" value="1"/>
</dbReference>
<gene>
    <name evidence="8" type="ORF">LSAT_V11C600332430</name>
</gene>
<dbReference type="AlphaFoldDB" id="A0A9R1V7S2"/>
<dbReference type="GO" id="GO:0016020">
    <property type="term" value="C:membrane"/>
    <property type="evidence" value="ECO:0007669"/>
    <property type="project" value="UniProtKB-SubCell"/>
</dbReference>
<evidence type="ECO:0000256" key="4">
    <source>
        <dbReference type="ARBA" id="ARBA00022692"/>
    </source>
</evidence>
<dbReference type="PANTHER" id="PTHR10361">
    <property type="entry name" value="SODIUM-BILE ACID COTRANSPORTER"/>
    <property type="match status" value="1"/>
</dbReference>
<keyword evidence="4 7" id="KW-0812">Transmembrane</keyword>
<evidence type="ECO:0000313" key="8">
    <source>
        <dbReference type="EMBL" id="KAJ0199853.1"/>
    </source>
</evidence>
<dbReference type="InterPro" id="IPR004710">
    <property type="entry name" value="Bilac:Na_transpt"/>
</dbReference>
<evidence type="ECO:0000256" key="2">
    <source>
        <dbReference type="ARBA" id="ARBA00004141"/>
    </source>
</evidence>
<evidence type="ECO:0000256" key="1">
    <source>
        <dbReference type="ARBA" id="ARBA00004119"/>
    </source>
</evidence>
<sequence length="403" mass="44692">MSNLHHHNRPYVFLPPKCSSLSQRNTCLEFPVRLRSISLCDWSSRLVVRRSVSNQFVNPIDRNESQEFAPILPQNHEKKATSIIDTLKNANSILPQVVLISTILAFIHPSSFTWFTSRYYAPSLGFLMFAVGLNLSEKDFTEAFKRPIPIFTGYVCQFVLKPLLGYLFGTLAITLFRLPTSLSDGIMLTSCVNGAQLSNYATFLTDPTMAPLSIVMTSLSTASSVFFTPFLSLLLLGKRLNVDVCGMVSNILQIVVSPVAATLLLNRFYPEISCAIRPFLPPISLLVNFFCVGAPLAINMQSIMSPFGISITFLMIMFHLSGFILGHSFTGILFHNHPDVQPLQRTLSYETGMQSGLLAVALANKFFHDPLVGIPPAISISLVVVMSLMSFSLVKIWGKKENI</sequence>
<dbReference type="GO" id="GO:0009941">
    <property type="term" value="C:chloroplast envelope"/>
    <property type="evidence" value="ECO:0007669"/>
    <property type="project" value="UniProtKB-SubCell"/>
</dbReference>
<feature type="transmembrane region" description="Helical" evidence="7">
    <location>
        <begin position="119"/>
        <end position="137"/>
    </location>
</feature>
<feature type="transmembrane region" description="Helical" evidence="7">
    <location>
        <begin position="158"/>
        <end position="178"/>
    </location>
</feature>
<evidence type="ECO:0000256" key="7">
    <source>
        <dbReference type="SAM" id="Phobius"/>
    </source>
</evidence>
<organism evidence="8 9">
    <name type="scientific">Lactuca sativa</name>
    <name type="common">Garden lettuce</name>
    <dbReference type="NCBI Taxonomy" id="4236"/>
    <lineage>
        <taxon>Eukaryota</taxon>
        <taxon>Viridiplantae</taxon>
        <taxon>Streptophyta</taxon>
        <taxon>Embryophyta</taxon>
        <taxon>Tracheophyta</taxon>
        <taxon>Spermatophyta</taxon>
        <taxon>Magnoliopsida</taxon>
        <taxon>eudicotyledons</taxon>
        <taxon>Gunneridae</taxon>
        <taxon>Pentapetalae</taxon>
        <taxon>asterids</taxon>
        <taxon>campanulids</taxon>
        <taxon>Asterales</taxon>
        <taxon>Asteraceae</taxon>
        <taxon>Cichorioideae</taxon>
        <taxon>Cichorieae</taxon>
        <taxon>Lactucinae</taxon>
        <taxon>Lactuca</taxon>
    </lineage>
</organism>
<feature type="transmembrane region" description="Helical" evidence="7">
    <location>
        <begin position="374"/>
        <end position="394"/>
    </location>
</feature>
<feature type="transmembrane region" description="Helical" evidence="7">
    <location>
        <begin position="275"/>
        <end position="298"/>
    </location>
</feature>
<comment type="caution">
    <text evidence="8">The sequence shown here is derived from an EMBL/GenBank/DDBJ whole genome shotgun (WGS) entry which is preliminary data.</text>
</comment>